<accession>A0A2T4MVX1</accession>
<dbReference type="Proteomes" id="UP000241986">
    <property type="component" value="Unassembled WGS sequence"/>
</dbReference>
<dbReference type="RefSeq" id="WP_107684905.1">
    <property type="nucleotide sequence ID" value="NZ_PZKL01000046.1"/>
</dbReference>
<gene>
    <name evidence="1" type="ORF">DAA48_22900</name>
</gene>
<dbReference type="EMBL" id="PZKL01000046">
    <property type="protein sequence ID" value="PTH78723.1"/>
    <property type="molecule type" value="Genomic_DNA"/>
</dbReference>
<comment type="caution">
    <text evidence="1">The sequence shown here is derived from an EMBL/GenBank/DDBJ whole genome shotgun (WGS) entry which is preliminary data.</text>
</comment>
<sequence length="258" mass="27863">MTAGQMSAIGIGWDVRGWQGSAQAVAVVGWQADANRLHWLGVSPLFRLSSRVAPDLAALLRPALQNELTLMQVEACPQLALGIDAPLAFPRALRDLLNGQPHSCAVPEREIDNPYAYRDCERWLYQQYGKKPLSATFDRLGNNATLALSMLPQLSDLQLVPTVAPKASRAVLEVYPALAKVGGKASPARPELAAQLPADVLVSTDRYDAALCALMALQYAAGGKVTVLPELISPPSDMLCDEGWVYHFARHAVEHSGM</sequence>
<reference evidence="1 2" key="1">
    <citation type="submission" date="2018-03" db="EMBL/GenBank/DDBJ databases">
        <title>Aeromonas veronii whole genome sequencing and analysis.</title>
        <authorList>
            <person name="Xie H."/>
            <person name="Liu T."/>
            <person name="Wang K."/>
        </authorList>
    </citation>
    <scope>NUCLEOTIDE SEQUENCE [LARGE SCALE GENOMIC DNA]</scope>
    <source>
        <strain evidence="1 2">XH.VA.1</strain>
    </source>
</reference>
<name>A0A2T4MVX1_AERVE</name>
<proteinExistence type="predicted"/>
<organism evidence="1 2">
    <name type="scientific">Aeromonas veronii</name>
    <dbReference type="NCBI Taxonomy" id="654"/>
    <lineage>
        <taxon>Bacteria</taxon>
        <taxon>Pseudomonadati</taxon>
        <taxon>Pseudomonadota</taxon>
        <taxon>Gammaproteobacteria</taxon>
        <taxon>Aeromonadales</taxon>
        <taxon>Aeromonadaceae</taxon>
        <taxon>Aeromonas</taxon>
    </lineage>
</organism>
<evidence type="ECO:0000313" key="2">
    <source>
        <dbReference type="Proteomes" id="UP000241986"/>
    </source>
</evidence>
<evidence type="ECO:0000313" key="1">
    <source>
        <dbReference type="EMBL" id="PTH78723.1"/>
    </source>
</evidence>
<protein>
    <submittedName>
        <fullName evidence="1">DUF429 domain-containing protein</fullName>
    </submittedName>
</protein>
<dbReference type="AlphaFoldDB" id="A0A2T4MVX1"/>